<dbReference type="EMBL" id="JASPKY010000390">
    <property type="protein sequence ID" value="KAK9702551.1"/>
    <property type="molecule type" value="Genomic_DNA"/>
</dbReference>
<feature type="compositionally biased region" description="Acidic residues" evidence="1">
    <location>
        <begin position="26"/>
        <end position="45"/>
    </location>
</feature>
<proteinExistence type="predicted"/>
<comment type="caution">
    <text evidence="2">The sequence shown here is derived from an EMBL/GenBank/DDBJ whole genome shotgun (WGS) entry which is preliminary data.</text>
</comment>
<feature type="compositionally biased region" description="Basic and acidic residues" evidence="1">
    <location>
        <begin position="46"/>
        <end position="55"/>
    </location>
</feature>
<feature type="compositionally biased region" description="Polar residues" evidence="1">
    <location>
        <begin position="56"/>
        <end position="68"/>
    </location>
</feature>
<name>A0AAW1JGC1_POPJA</name>
<evidence type="ECO:0000256" key="1">
    <source>
        <dbReference type="SAM" id="MobiDB-lite"/>
    </source>
</evidence>
<feature type="region of interest" description="Disordered" evidence="1">
    <location>
        <begin position="1"/>
        <end position="69"/>
    </location>
</feature>
<accession>A0AAW1JGC1</accession>
<sequence length="308" mass="34508">MQTSGSQKMIEMCKGNTNREPKDVFDDSDADPNDNPDNDSSSDDENPCKRKKDDPASTSRSFVMQSPVLQGEKNVLKNRNIRIKGRYSQKGDTRVVRMDRSDEIMSTTRQKHVRPTSQQIELAVKEVLEKDQSIRSVAKAYTISKSYLATICKAAKSQNAPQYRHRPNIEVSSSEMSLHDSSDDDIFDNSNSAKNVKIVSTKACKVIRKKDTGSAKKGINKCTNNEQDKCVVLIENQQEFQPQDIETDEEEEGTDVLNTTAPPTWSEAAAAIDPFISFAECSKSYNATALINLCIMRNEFLKKNSDSM</sequence>
<reference evidence="2 3" key="1">
    <citation type="journal article" date="2024" name="BMC Genomics">
        <title>De novo assembly and annotation of Popillia japonica's genome with initial clues to its potential as an invasive pest.</title>
        <authorList>
            <person name="Cucini C."/>
            <person name="Boschi S."/>
            <person name="Funari R."/>
            <person name="Cardaioli E."/>
            <person name="Iannotti N."/>
            <person name="Marturano G."/>
            <person name="Paoli F."/>
            <person name="Bruttini M."/>
            <person name="Carapelli A."/>
            <person name="Frati F."/>
            <person name="Nardi F."/>
        </authorList>
    </citation>
    <scope>NUCLEOTIDE SEQUENCE [LARGE SCALE GENOMIC DNA]</scope>
    <source>
        <strain evidence="2">DMR45628</strain>
    </source>
</reference>
<organism evidence="2 3">
    <name type="scientific">Popillia japonica</name>
    <name type="common">Japanese beetle</name>
    <dbReference type="NCBI Taxonomy" id="7064"/>
    <lineage>
        <taxon>Eukaryota</taxon>
        <taxon>Metazoa</taxon>
        <taxon>Ecdysozoa</taxon>
        <taxon>Arthropoda</taxon>
        <taxon>Hexapoda</taxon>
        <taxon>Insecta</taxon>
        <taxon>Pterygota</taxon>
        <taxon>Neoptera</taxon>
        <taxon>Endopterygota</taxon>
        <taxon>Coleoptera</taxon>
        <taxon>Polyphaga</taxon>
        <taxon>Scarabaeiformia</taxon>
        <taxon>Scarabaeidae</taxon>
        <taxon>Rutelinae</taxon>
        <taxon>Popillia</taxon>
    </lineage>
</organism>
<keyword evidence="3" id="KW-1185">Reference proteome</keyword>
<evidence type="ECO:0000313" key="3">
    <source>
        <dbReference type="Proteomes" id="UP001458880"/>
    </source>
</evidence>
<evidence type="ECO:0008006" key="4">
    <source>
        <dbReference type="Google" id="ProtNLM"/>
    </source>
</evidence>
<evidence type="ECO:0000313" key="2">
    <source>
        <dbReference type="EMBL" id="KAK9702551.1"/>
    </source>
</evidence>
<protein>
    <recommendedName>
        <fullName evidence="4">HTH psq-type domain-containing protein</fullName>
    </recommendedName>
</protein>
<gene>
    <name evidence="2" type="ORF">QE152_g29910</name>
</gene>
<dbReference type="Proteomes" id="UP001458880">
    <property type="component" value="Unassembled WGS sequence"/>
</dbReference>
<dbReference type="AlphaFoldDB" id="A0AAW1JGC1"/>